<gene>
    <name evidence="2" type="ORF">JAO74_14115</name>
</gene>
<dbReference type="Proteomes" id="UP000640426">
    <property type="component" value="Unassembled WGS sequence"/>
</dbReference>
<keyword evidence="1" id="KW-1133">Transmembrane helix</keyword>
<dbReference type="RefSeq" id="WP_199039380.1">
    <property type="nucleotide sequence ID" value="NZ_JAELXS010000008.1"/>
</dbReference>
<protein>
    <submittedName>
        <fullName evidence="2">Uncharacterized protein</fullName>
    </submittedName>
</protein>
<reference evidence="3" key="1">
    <citation type="submission" date="2020-12" db="EMBL/GenBank/DDBJ databases">
        <title>Hymenobacter sp.</title>
        <authorList>
            <person name="Kim M.K."/>
        </authorList>
    </citation>
    <scope>NUCLEOTIDE SEQUENCE [LARGE SCALE GENOMIC DNA]</scope>
    <source>
        <strain evidence="3">BT553</strain>
    </source>
</reference>
<sequence length="75" mass="8048">MFLLYALGSVSSGWFGTLAGRVGRRKIFWMPTVILMAGVALTAATPIACCEPDGDDRLQAVPSAMSVEAMRRSNK</sequence>
<organism evidence="2 3">
    <name type="scientific">Sphingomonas mollis</name>
    <dbReference type="NCBI Taxonomy" id="2795726"/>
    <lineage>
        <taxon>Bacteria</taxon>
        <taxon>Pseudomonadati</taxon>
        <taxon>Pseudomonadota</taxon>
        <taxon>Alphaproteobacteria</taxon>
        <taxon>Sphingomonadales</taxon>
        <taxon>Sphingomonadaceae</taxon>
        <taxon>Sphingomonas</taxon>
    </lineage>
</organism>
<keyword evidence="1" id="KW-0472">Membrane</keyword>
<keyword evidence="1" id="KW-0812">Transmembrane</keyword>
<keyword evidence="3" id="KW-1185">Reference proteome</keyword>
<comment type="caution">
    <text evidence="2">The sequence shown here is derived from an EMBL/GenBank/DDBJ whole genome shotgun (WGS) entry which is preliminary data.</text>
</comment>
<evidence type="ECO:0000313" key="3">
    <source>
        <dbReference type="Proteomes" id="UP000640426"/>
    </source>
</evidence>
<evidence type="ECO:0000256" key="1">
    <source>
        <dbReference type="SAM" id="Phobius"/>
    </source>
</evidence>
<proteinExistence type="predicted"/>
<accession>A0ABS0XSE4</accession>
<feature type="transmembrane region" description="Helical" evidence="1">
    <location>
        <begin position="29"/>
        <end position="49"/>
    </location>
</feature>
<dbReference type="EMBL" id="JAELXS010000008">
    <property type="protein sequence ID" value="MBJ6122929.1"/>
    <property type="molecule type" value="Genomic_DNA"/>
</dbReference>
<name>A0ABS0XSE4_9SPHN</name>
<evidence type="ECO:0000313" key="2">
    <source>
        <dbReference type="EMBL" id="MBJ6122929.1"/>
    </source>
</evidence>